<dbReference type="Pfam" id="PF12796">
    <property type="entry name" value="Ank_2"/>
    <property type="match status" value="1"/>
</dbReference>
<keyword evidence="2" id="KW-1185">Reference proteome</keyword>
<evidence type="ECO:0000313" key="1">
    <source>
        <dbReference type="EMBL" id="CAB4298569.1"/>
    </source>
</evidence>
<evidence type="ECO:0000313" key="2">
    <source>
        <dbReference type="Proteomes" id="UP000507245"/>
    </source>
</evidence>
<dbReference type="OrthoDB" id="1925304at2759"/>
<sequence length="159" mass="17606">MTCIEAAENRDLCVPLYRAARKGDWKAANKIINKELSIVGASIAQGSYTALHVAAGAGHVRFVEKLVNTMSLDDVRLLDERGNTAFCVAVAAGHVKITKIMMRKDSELPKQLGFERKTPLYHAASFGQQKMAWHLYSIMSSEENLPRLFFTCINSGLYG</sequence>
<name>A0A6J5WAE9_PRUAR</name>
<dbReference type="EMBL" id="CAEKKB010000002">
    <property type="protein sequence ID" value="CAB4298569.1"/>
    <property type="molecule type" value="Genomic_DNA"/>
</dbReference>
<reference evidence="2" key="1">
    <citation type="journal article" date="2020" name="Genome Biol.">
        <title>Gamete binning: chromosome-level and haplotype-resolved genome assembly enabled by high-throughput single-cell sequencing of gamete genomes.</title>
        <authorList>
            <person name="Campoy J.A."/>
            <person name="Sun H."/>
            <person name="Goel M."/>
            <person name="Jiao W.-B."/>
            <person name="Folz-Donahue K."/>
            <person name="Wang N."/>
            <person name="Rubio M."/>
            <person name="Liu C."/>
            <person name="Kukat C."/>
            <person name="Ruiz D."/>
            <person name="Huettel B."/>
            <person name="Schneeberger K."/>
        </authorList>
    </citation>
    <scope>NUCLEOTIDE SEQUENCE [LARGE SCALE GENOMIC DNA]</scope>
    <source>
        <strain evidence="2">cv. Rojo Pasion</strain>
    </source>
</reference>
<accession>A0A6J5WAE9</accession>
<dbReference type="Gene3D" id="1.25.40.20">
    <property type="entry name" value="Ankyrin repeat-containing domain"/>
    <property type="match status" value="1"/>
</dbReference>
<dbReference type="SMART" id="SM00248">
    <property type="entry name" value="ANK"/>
    <property type="match status" value="4"/>
</dbReference>
<dbReference type="InterPro" id="IPR036770">
    <property type="entry name" value="Ankyrin_rpt-contain_sf"/>
</dbReference>
<dbReference type="Proteomes" id="UP000507245">
    <property type="component" value="Unassembled WGS sequence"/>
</dbReference>
<dbReference type="PANTHER" id="PTHR24121:SF21">
    <property type="entry name" value="ANKYRIN REPEAT FAMILY PROTEIN"/>
    <property type="match status" value="1"/>
</dbReference>
<proteinExistence type="predicted"/>
<protein>
    <submittedName>
        <fullName evidence="1">Uncharacterized protein</fullName>
    </submittedName>
</protein>
<dbReference type="SUPFAM" id="SSF48403">
    <property type="entry name" value="Ankyrin repeat"/>
    <property type="match status" value="1"/>
</dbReference>
<dbReference type="InterPro" id="IPR002110">
    <property type="entry name" value="Ankyrin_rpt"/>
</dbReference>
<dbReference type="PANTHER" id="PTHR24121">
    <property type="entry name" value="NO MECHANORECEPTOR POTENTIAL C, ISOFORM D-RELATED"/>
    <property type="match status" value="1"/>
</dbReference>
<organism evidence="1 2">
    <name type="scientific">Prunus armeniaca</name>
    <name type="common">Apricot</name>
    <name type="synonym">Armeniaca vulgaris</name>
    <dbReference type="NCBI Taxonomy" id="36596"/>
    <lineage>
        <taxon>Eukaryota</taxon>
        <taxon>Viridiplantae</taxon>
        <taxon>Streptophyta</taxon>
        <taxon>Embryophyta</taxon>
        <taxon>Tracheophyta</taxon>
        <taxon>Spermatophyta</taxon>
        <taxon>Magnoliopsida</taxon>
        <taxon>eudicotyledons</taxon>
        <taxon>Gunneridae</taxon>
        <taxon>Pentapetalae</taxon>
        <taxon>rosids</taxon>
        <taxon>fabids</taxon>
        <taxon>Rosales</taxon>
        <taxon>Rosaceae</taxon>
        <taxon>Amygdaloideae</taxon>
        <taxon>Amygdaleae</taxon>
        <taxon>Prunus</taxon>
    </lineage>
</organism>
<gene>
    <name evidence="1" type="ORF">ORAREDHAP_LOCUS11080</name>
</gene>
<dbReference type="AlphaFoldDB" id="A0A6J5WAE9"/>